<feature type="transmembrane region" description="Helical" evidence="1">
    <location>
        <begin position="141"/>
        <end position="161"/>
    </location>
</feature>
<feature type="transmembrane region" description="Helical" evidence="1">
    <location>
        <begin position="117"/>
        <end position="134"/>
    </location>
</feature>
<protein>
    <recommendedName>
        <fullName evidence="4">DUF4203 domain-containing protein</fullName>
    </recommendedName>
</protein>
<keyword evidence="1" id="KW-0472">Membrane</keyword>
<keyword evidence="1" id="KW-0812">Transmembrane</keyword>
<evidence type="ECO:0000313" key="2">
    <source>
        <dbReference type="EMBL" id="TNV75900.1"/>
    </source>
</evidence>
<feature type="transmembrane region" description="Helical" evidence="1">
    <location>
        <begin position="92"/>
        <end position="111"/>
    </location>
</feature>
<proteinExistence type="predicted"/>
<name>A0A8J8NJZ9_HALGN</name>
<feature type="transmembrane region" description="Helical" evidence="1">
    <location>
        <begin position="42"/>
        <end position="59"/>
    </location>
</feature>
<gene>
    <name evidence="2" type="ORF">FGO68_gene6403</name>
</gene>
<accession>A0A8J8NJZ9</accession>
<evidence type="ECO:0008006" key="4">
    <source>
        <dbReference type="Google" id="ProtNLM"/>
    </source>
</evidence>
<dbReference type="AlphaFoldDB" id="A0A8J8NJZ9"/>
<sequence>MTPLSPGPLTLRSYIESLPLFTTCFFFGLAYLIGGRRFSKEILAANSGAIGLSLFFISLGESGTFQSNLMVAAGIALAIALACGYSQRITNILLAISCDYIVFQIIFHNTAKTQGLTILYYASMFCLAVFSYYQEKNKDMISAYTSLIGSLLLIITIGHFLDEKIPRYHLYLFILVGALFGWFLNKKIWEKHEKLDEHLEQQAAANMGNYQRMPFQHYVVNQAGYLVPMQPQFQAPPPRAPYLNQSIQ</sequence>
<evidence type="ECO:0000313" key="3">
    <source>
        <dbReference type="Proteomes" id="UP000785679"/>
    </source>
</evidence>
<keyword evidence="3" id="KW-1185">Reference proteome</keyword>
<reference evidence="2" key="1">
    <citation type="submission" date="2019-06" db="EMBL/GenBank/DDBJ databases">
        <authorList>
            <person name="Zheng W."/>
        </authorList>
    </citation>
    <scope>NUCLEOTIDE SEQUENCE</scope>
    <source>
        <strain evidence="2">QDHG01</strain>
    </source>
</reference>
<feature type="transmembrane region" description="Helical" evidence="1">
    <location>
        <begin position="14"/>
        <end position="33"/>
    </location>
</feature>
<dbReference type="Proteomes" id="UP000785679">
    <property type="component" value="Unassembled WGS sequence"/>
</dbReference>
<feature type="transmembrane region" description="Helical" evidence="1">
    <location>
        <begin position="167"/>
        <end position="184"/>
    </location>
</feature>
<keyword evidence="1" id="KW-1133">Transmembrane helix</keyword>
<dbReference type="EMBL" id="RRYP01014590">
    <property type="protein sequence ID" value="TNV75900.1"/>
    <property type="molecule type" value="Genomic_DNA"/>
</dbReference>
<evidence type="ECO:0000256" key="1">
    <source>
        <dbReference type="SAM" id="Phobius"/>
    </source>
</evidence>
<feature type="transmembrane region" description="Helical" evidence="1">
    <location>
        <begin position="65"/>
        <end position="85"/>
    </location>
</feature>
<organism evidence="2 3">
    <name type="scientific">Halteria grandinella</name>
    <dbReference type="NCBI Taxonomy" id="5974"/>
    <lineage>
        <taxon>Eukaryota</taxon>
        <taxon>Sar</taxon>
        <taxon>Alveolata</taxon>
        <taxon>Ciliophora</taxon>
        <taxon>Intramacronucleata</taxon>
        <taxon>Spirotrichea</taxon>
        <taxon>Stichotrichia</taxon>
        <taxon>Sporadotrichida</taxon>
        <taxon>Halteriidae</taxon>
        <taxon>Halteria</taxon>
    </lineage>
</organism>
<comment type="caution">
    <text evidence="2">The sequence shown here is derived from an EMBL/GenBank/DDBJ whole genome shotgun (WGS) entry which is preliminary data.</text>
</comment>